<protein>
    <submittedName>
        <fullName evidence="1">Unclassified</fullName>
    </submittedName>
</protein>
<dbReference type="AlphaFoldDB" id="W1IBG5"/>
<accession>W1IBG5</accession>
<sequence>MPPLGYFFLCLSPLRRDQGIFLRNQPATNFWSRKGYEIQEKIRELRNQPTLPPKDGWRASHFVRGLVEYPHFVGIR</sequence>
<evidence type="ECO:0000313" key="1">
    <source>
        <dbReference type="EMBL" id="CDL73174.1"/>
    </source>
</evidence>
<proteinExistence type="predicted"/>
<organism evidence="1">
    <name type="scientific">Fusarium pseudograminearum CS3487</name>
    <dbReference type="NCBI Taxonomy" id="1318458"/>
    <lineage>
        <taxon>Eukaryota</taxon>
        <taxon>Fungi</taxon>
        <taxon>Dikarya</taxon>
        <taxon>Ascomycota</taxon>
        <taxon>Pezizomycotina</taxon>
        <taxon>Sordariomycetes</taxon>
        <taxon>Hypocreomycetidae</taxon>
        <taxon>Hypocreales</taxon>
        <taxon>Nectriaceae</taxon>
        <taxon>Fusarium</taxon>
    </lineage>
</organism>
<dbReference type="EMBL" id="CBME010002563">
    <property type="protein sequence ID" value="CDL73174.1"/>
    <property type="molecule type" value="Genomic_DNA"/>
</dbReference>
<gene>
    <name evidence="1" type="ORF">BN848_0127360</name>
</gene>
<reference evidence="1" key="1">
    <citation type="submission" date="2013-05" db="EMBL/GenBank/DDBJ databases">
        <title>Draft genome sequences of six wheat associated Fusarium spp. isolates.</title>
        <authorList>
            <person name="Moolhuijzen P.M."/>
            <person name="Manners J.M."/>
            <person name="Wilcox S."/>
            <person name="Bellgard M.I."/>
            <person name="Gardiner D.M."/>
        </authorList>
    </citation>
    <scope>NUCLEOTIDE SEQUENCE</scope>
    <source>
        <strain evidence="1">CS3487</strain>
    </source>
</reference>
<dbReference type="EMBL" id="HG317467">
    <property type="protein sequence ID" value="CDX48299.1"/>
    <property type="molecule type" value="Genomic_DNA"/>
</dbReference>
<name>W1IBG5_FUSPS</name>